<evidence type="ECO:0000256" key="4">
    <source>
        <dbReference type="ARBA" id="ARBA00023136"/>
    </source>
</evidence>
<feature type="transmembrane region" description="Helical" evidence="5">
    <location>
        <begin position="106"/>
        <end position="127"/>
    </location>
</feature>
<keyword evidence="5" id="KW-0949">S-adenosyl-L-methionine</keyword>
<comment type="catalytic activity">
    <reaction evidence="5">
        <text>[protein]-C-terminal S-[(2E,6E)-farnesyl]-L-cysteine + S-adenosyl-L-methionine = [protein]-C-terminal S-[(2E,6E)-farnesyl]-L-cysteine methyl ester + S-adenosyl-L-homocysteine</text>
        <dbReference type="Rhea" id="RHEA:21672"/>
        <dbReference type="Rhea" id="RHEA-COMP:12125"/>
        <dbReference type="Rhea" id="RHEA-COMP:12126"/>
        <dbReference type="ChEBI" id="CHEBI:57856"/>
        <dbReference type="ChEBI" id="CHEBI:59789"/>
        <dbReference type="ChEBI" id="CHEBI:90510"/>
        <dbReference type="ChEBI" id="CHEBI:90511"/>
        <dbReference type="EC" id="2.1.1.100"/>
    </reaction>
</comment>
<comment type="similarity">
    <text evidence="5">Belongs to the class VI-like SAM-binding methyltransferase superfamily. Isoprenylcysteine carboxyl methyltransferase family.</text>
</comment>
<comment type="caution">
    <text evidence="6">The sequence shown here is derived from an EMBL/GenBank/DDBJ whole genome shotgun (WGS) entry which is preliminary data.</text>
</comment>
<comment type="subcellular location">
    <subcellularLocation>
        <location evidence="5">Endoplasmic reticulum membrane</location>
        <topology evidence="5">Multi-pass membrane protein</topology>
    </subcellularLocation>
    <subcellularLocation>
        <location evidence="1">Membrane</location>
        <topology evidence="1">Multi-pass membrane protein</topology>
    </subcellularLocation>
</comment>
<keyword evidence="3 5" id="KW-1133">Transmembrane helix</keyword>
<dbReference type="Proteomes" id="UP000521872">
    <property type="component" value="Unassembled WGS sequence"/>
</dbReference>
<keyword evidence="5" id="KW-0256">Endoplasmic reticulum</keyword>
<gene>
    <name evidence="6" type="ORF">D9613_011552</name>
</gene>
<dbReference type="AlphaFoldDB" id="A0A8H4QVE7"/>
<accession>A0A8H4QVE7</accession>
<feature type="transmembrane region" description="Helical" evidence="5">
    <location>
        <begin position="194"/>
        <end position="211"/>
    </location>
</feature>
<keyword evidence="2 5" id="KW-0812">Transmembrane</keyword>
<keyword evidence="5" id="KW-0808">Transferase</keyword>
<dbReference type="Pfam" id="PF04140">
    <property type="entry name" value="ICMT"/>
    <property type="match status" value="1"/>
</dbReference>
<dbReference type="InterPro" id="IPR052527">
    <property type="entry name" value="Metal_cation-efflux_comp"/>
</dbReference>
<keyword evidence="5" id="KW-0489">Methyltransferase</keyword>
<dbReference type="Gene3D" id="1.20.120.1630">
    <property type="match status" value="1"/>
</dbReference>
<evidence type="ECO:0000256" key="3">
    <source>
        <dbReference type="ARBA" id="ARBA00022989"/>
    </source>
</evidence>
<evidence type="ECO:0000256" key="5">
    <source>
        <dbReference type="RuleBase" id="RU362022"/>
    </source>
</evidence>
<dbReference type="GO" id="GO:0032259">
    <property type="term" value="P:methylation"/>
    <property type="evidence" value="ECO:0007669"/>
    <property type="project" value="UniProtKB-KW"/>
</dbReference>
<evidence type="ECO:0000313" key="7">
    <source>
        <dbReference type="Proteomes" id="UP000521872"/>
    </source>
</evidence>
<dbReference type="GO" id="GO:0004671">
    <property type="term" value="F:protein C-terminal S-isoprenylcysteine carboxyl O-methyltransferase activity"/>
    <property type="evidence" value="ECO:0007669"/>
    <property type="project" value="UniProtKB-EC"/>
</dbReference>
<dbReference type="GO" id="GO:0005789">
    <property type="term" value="C:endoplasmic reticulum membrane"/>
    <property type="evidence" value="ECO:0007669"/>
    <property type="project" value="UniProtKB-SubCell"/>
</dbReference>
<evidence type="ECO:0000313" key="6">
    <source>
        <dbReference type="EMBL" id="KAF4618230.1"/>
    </source>
</evidence>
<dbReference type="PANTHER" id="PTHR43847">
    <property type="entry name" value="BLL3993 PROTEIN"/>
    <property type="match status" value="1"/>
</dbReference>
<evidence type="ECO:0000256" key="1">
    <source>
        <dbReference type="ARBA" id="ARBA00004141"/>
    </source>
</evidence>
<feature type="transmembrane region" description="Helical" evidence="5">
    <location>
        <begin position="50"/>
        <end position="70"/>
    </location>
</feature>
<keyword evidence="7" id="KW-1185">Reference proteome</keyword>
<reference evidence="6 7" key="1">
    <citation type="submission" date="2019-12" db="EMBL/GenBank/DDBJ databases">
        <authorList>
            <person name="Floudas D."/>
            <person name="Bentzer J."/>
            <person name="Ahren D."/>
            <person name="Johansson T."/>
            <person name="Persson P."/>
            <person name="Tunlid A."/>
        </authorList>
    </citation>
    <scope>NUCLEOTIDE SEQUENCE [LARGE SCALE GENOMIC DNA]</scope>
    <source>
        <strain evidence="6 7">CBS 102.39</strain>
    </source>
</reference>
<keyword evidence="4 5" id="KW-0472">Membrane</keyword>
<dbReference type="EC" id="2.1.1.100" evidence="5"/>
<dbReference type="EMBL" id="JAACJL010000018">
    <property type="protein sequence ID" value="KAF4618230.1"/>
    <property type="molecule type" value="Genomic_DNA"/>
</dbReference>
<protein>
    <recommendedName>
        <fullName evidence="5">Protein-S-isoprenylcysteine O-methyltransferase</fullName>
        <ecNumber evidence="5">2.1.1.100</ecNumber>
    </recommendedName>
</protein>
<dbReference type="InterPro" id="IPR007269">
    <property type="entry name" value="ICMT_MeTrfase"/>
</dbReference>
<name>A0A8H4QVE7_9AGAR</name>
<organism evidence="6 7">
    <name type="scientific">Agrocybe pediades</name>
    <dbReference type="NCBI Taxonomy" id="84607"/>
    <lineage>
        <taxon>Eukaryota</taxon>
        <taxon>Fungi</taxon>
        <taxon>Dikarya</taxon>
        <taxon>Basidiomycota</taxon>
        <taxon>Agaricomycotina</taxon>
        <taxon>Agaricomycetes</taxon>
        <taxon>Agaricomycetidae</taxon>
        <taxon>Agaricales</taxon>
        <taxon>Agaricineae</taxon>
        <taxon>Strophariaceae</taxon>
        <taxon>Agrocybe</taxon>
    </lineage>
</organism>
<proteinExistence type="inferred from homology"/>
<feature type="transmembrane region" description="Helical" evidence="5">
    <location>
        <begin position="165"/>
        <end position="182"/>
    </location>
</feature>
<evidence type="ECO:0000256" key="2">
    <source>
        <dbReference type="ARBA" id="ARBA00022692"/>
    </source>
</evidence>
<sequence>MSSIEYFKVVVTALAAIAYWRAFTPPTPSAKLKDTPIDGIFGRMIRHMAFISKLSVCLAQLCQIVLLLALTDPIGDPTIARKTLQTVCPNPTSTNMGKLRTKMAQLPPSLLIGYSLMISMAALRVWCFRSLKRFFTYEITIQKSHKLIQTGPYAYVRHPSYTAQILLTAGVYITAFSSSTWISECQVNQGPAFYIFWSYIGLSAFGMYKLYTRGDIEDRELHKAFGEEWVRYSKEVPYQFVPGLL</sequence>
<dbReference type="PANTHER" id="PTHR43847:SF1">
    <property type="entry name" value="BLL3993 PROTEIN"/>
    <property type="match status" value="1"/>
</dbReference>